<dbReference type="eggNOG" id="COG0654">
    <property type="taxonomic scope" value="Bacteria"/>
</dbReference>
<dbReference type="InterPro" id="IPR050631">
    <property type="entry name" value="PheA/TfdB_FAD_monoxygenase"/>
</dbReference>
<keyword evidence="4" id="KW-1185">Reference proteome</keyword>
<dbReference type="Proteomes" id="UP000003374">
    <property type="component" value="Unassembled WGS sequence"/>
</dbReference>
<dbReference type="GO" id="GO:0016491">
    <property type="term" value="F:oxidoreductase activity"/>
    <property type="evidence" value="ECO:0007669"/>
    <property type="project" value="UniProtKB-KW"/>
</dbReference>
<gene>
    <name evidence="3" type="ORF">NB231_15533</name>
</gene>
<dbReference type="PANTHER" id="PTHR43476">
    <property type="entry name" value="3-(3-HYDROXY-PHENYL)PROPIONATE/3-HYDROXYCINNAMIC ACID HYDROXYLASE"/>
    <property type="match status" value="1"/>
</dbReference>
<evidence type="ECO:0000313" key="3">
    <source>
        <dbReference type="EMBL" id="EAR23245.1"/>
    </source>
</evidence>
<dbReference type="InterPro" id="IPR002938">
    <property type="entry name" value="FAD-bd"/>
</dbReference>
<name>A4BLQ7_9GAMM</name>
<proteinExistence type="predicted"/>
<dbReference type="AlphaFoldDB" id="A4BLQ7"/>
<evidence type="ECO:0000259" key="2">
    <source>
        <dbReference type="Pfam" id="PF01494"/>
    </source>
</evidence>
<comment type="caution">
    <text evidence="3">The sequence shown here is derived from an EMBL/GenBank/DDBJ whole genome shotgun (WGS) entry which is preliminary data.</text>
</comment>
<dbReference type="SUPFAM" id="SSF51905">
    <property type="entry name" value="FAD/NAD(P)-binding domain"/>
    <property type="match status" value="1"/>
</dbReference>
<evidence type="ECO:0000313" key="4">
    <source>
        <dbReference type="Proteomes" id="UP000003374"/>
    </source>
</evidence>
<keyword evidence="1" id="KW-0560">Oxidoreductase</keyword>
<dbReference type="STRING" id="314278.NB231_15533"/>
<dbReference type="Gene3D" id="3.50.50.60">
    <property type="entry name" value="FAD/NAD(P)-binding domain"/>
    <property type="match status" value="1"/>
</dbReference>
<dbReference type="HOGENOM" id="CLU_1330783_0_0_6"/>
<dbReference type="EMBL" id="AAOF01000001">
    <property type="protein sequence ID" value="EAR23245.1"/>
    <property type="molecule type" value="Genomic_DNA"/>
</dbReference>
<organism evidence="3 4">
    <name type="scientific">Nitrococcus mobilis Nb-231</name>
    <dbReference type="NCBI Taxonomy" id="314278"/>
    <lineage>
        <taxon>Bacteria</taxon>
        <taxon>Pseudomonadati</taxon>
        <taxon>Pseudomonadota</taxon>
        <taxon>Gammaproteobacteria</taxon>
        <taxon>Chromatiales</taxon>
        <taxon>Ectothiorhodospiraceae</taxon>
        <taxon>Nitrococcus</taxon>
    </lineage>
</organism>
<dbReference type="PRINTS" id="PR00420">
    <property type="entry name" value="RNGMNOXGNASE"/>
</dbReference>
<sequence>MMVLLNRTDYWQAAYLIPKGGADALRAQPIDEWRGTIAKLAPFIAERTDTPASWNDVKTLEVRLDRLERWYRPGLLLIGDAAHAMSPIGGVGINLAIQDAIVTANTLVPLLREQRPITERSLRAVQDRRLPPTRLILAAQLQIQKRVISRAGAIRASAGNARDFALAAAVPHGTPSPRPAVRLWSASRARVHGRLPFTGVKQPSRA</sequence>
<dbReference type="GO" id="GO:0071949">
    <property type="term" value="F:FAD binding"/>
    <property type="evidence" value="ECO:0007669"/>
    <property type="project" value="InterPro"/>
</dbReference>
<dbReference type="InterPro" id="IPR036188">
    <property type="entry name" value="FAD/NAD-bd_sf"/>
</dbReference>
<evidence type="ECO:0000256" key="1">
    <source>
        <dbReference type="ARBA" id="ARBA00023002"/>
    </source>
</evidence>
<reference evidence="3 4" key="1">
    <citation type="submission" date="2006-02" db="EMBL/GenBank/DDBJ databases">
        <authorList>
            <person name="Waterbury J."/>
            <person name="Ferriera S."/>
            <person name="Johnson J."/>
            <person name="Kravitz S."/>
            <person name="Halpern A."/>
            <person name="Remington K."/>
            <person name="Beeson K."/>
            <person name="Tran B."/>
            <person name="Rogers Y.-H."/>
            <person name="Friedman R."/>
            <person name="Venter J.C."/>
        </authorList>
    </citation>
    <scope>NUCLEOTIDE SEQUENCE [LARGE SCALE GENOMIC DNA]</scope>
    <source>
        <strain evidence="3 4">Nb-231</strain>
    </source>
</reference>
<dbReference type="Pfam" id="PF01494">
    <property type="entry name" value="FAD_binding_3"/>
    <property type="match status" value="1"/>
</dbReference>
<feature type="domain" description="FAD-binding" evidence="2">
    <location>
        <begin position="26"/>
        <end position="116"/>
    </location>
</feature>
<protein>
    <recommendedName>
        <fullName evidence="2">FAD-binding domain-containing protein</fullName>
    </recommendedName>
</protein>
<dbReference type="OrthoDB" id="8672648at2"/>
<dbReference type="PANTHER" id="PTHR43476:SF5">
    <property type="entry name" value="FAD-DEPENDENT MONOOXYGENASE"/>
    <property type="match status" value="1"/>
</dbReference>
<accession>A4BLQ7</accession>